<name>A0A927JD25_9ACTN</name>
<feature type="transmembrane region" description="Helical" evidence="6">
    <location>
        <begin position="388"/>
        <end position="413"/>
    </location>
</feature>
<keyword evidence="5 6" id="KW-0472">Membrane</keyword>
<comment type="caution">
    <text evidence="7">The sequence shown here is derived from an EMBL/GenBank/DDBJ whole genome shotgun (WGS) entry which is preliminary data.</text>
</comment>
<feature type="transmembrane region" description="Helical" evidence="6">
    <location>
        <begin position="323"/>
        <end position="351"/>
    </location>
</feature>
<evidence type="ECO:0000256" key="4">
    <source>
        <dbReference type="ARBA" id="ARBA00022989"/>
    </source>
</evidence>
<proteinExistence type="predicted"/>
<dbReference type="EMBL" id="JACYWE010000005">
    <property type="protein sequence ID" value="MBD8506893.1"/>
    <property type="molecule type" value="Genomic_DNA"/>
</dbReference>
<evidence type="ECO:0000256" key="6">
    <source>
        <dbReference type="SAM" id="Phobius"/>
    </source>
</evidence>
<feature type="transmembrane region" description="Helical" evidence="6">
    <location>
        <begin position="177"/>
        <end position="196"/>
    </location>
</feature>
<feature type="transmembrane region" description="Helical" evidence="6">
    <location>
        <begin position="363"/>
        <end position="382"/>
    </location>
</feature>
<dbReference type="GO" id="GO:0022857">
    <property type="term" value="F:transmembrane transporter activity"/>
    <property type="evidence" value="ECO:0007669"/>
    <property type="project" value="InterPro"/>
</dbReference>
<evidence type="ECO:0000313" key="7">
    <source>
        <dbReference type="EMBL" id="MBD8506893.1"/>
    </source>
</evidence>
<reference evidence="7" key="1">
    <citation type="submission" date="2020-09" db="EMBL/GenBank/DDBJ databases">
        <title>Hoyosella lacisalsi sp. nov., a halotolerant actinobacterium isolated from soil of Lake Gudzhirganskoe.</title>
        <authorList>
            <person name="Yang Q."/>
            <person name="Guo P.Y."/>
            <person name="Liu S.W."/>
            <person name="Li F.N."/>
            <person name="Sun C.H."/>
        </authorList>
    </citation>
    <scope>NUCLEOTIDE SEQUENCE</scope>
    <source>
        <strain evidence="7">G463</strain>
    </source>
</reference>
<dbReference type="InterPro" id="IPR036259">
    <property type="entry name" value="MFS_trans_sf"/>
</dbReference>
<organism evidence="7 8">
    <name type="scientific">Lolliginicoccus lacisalsi</name>
    <dbReference type="NCBI Taxonomy" id="2742202"/>
    <lineage>
        <taxon>Bacteria</taxon>
        <taxon>Bacillati</taxon>
        <taxon>Actinomycetota</taxon>
        <taxon>Actinomycetes</taxon>
        <taxon>Mycobacteriales</taxon>
        <taxon>Hoyosellaceae</taxon>
        <taxon>Lolliginicoccus</taxon>
    </lineage>
</organism>
<comment type="subcellular location">
    <subcellularLocation>
        <location evidence="1">Cell membrane</location>
        <topology evidence="1">Multi-pass membrane protein</topology>
    </subcellularLocation>
</comment>
<dbReference type="RefSeq" id="WP_192039345.1">
    <property type="nucleotide sequence ID" value="NZ_JACYWE010000005.1"/>
</dbReference>
<keyword evidence="3 6" id="KW-0812">Transmembrane</keyword>
<keyword evidence="4 6" id="KW-1133">Transmembrane helix</keyword>
<evidence type="ECO:0000313" key="8">
    <source>
        <dbReference type="Proteomes" id="UP000642993"/>
    </source>
</evidence>
<dbReference type="GO" id="GO:0005886">
    <property type="term" value="C:plasma membrane"/>
    <property type="evidence" value="ECO:0007669"/>
    <property type="project" value="UniProtKB-SubCell"/>
</dbReference>
<feature type="transmembrane region" description="Helical" evidence="6">
    <location>
        <begin position="291"/>
        <end position="311"/>
    </location>
</feature>
<dbReference type="Pfam" id="PF07690">
    <property type="entry name" value="MFS_1"/>
    <property type="match status" value="1"/>
</dbReference>
<dbReference type="AlphaFoldDB" id="A0A927JD25"/>
<dbReference type="SUPFAM" id="SSF103473">
    <property type="entry name" value="MFS general substrate transporter"/>
    <property type="match status" value="1"/>
</dbReference>
<keyword evidence="2" id="KW-1003">Cell membrane</keyword>
<feature type="transmembrane region" description="Helical" evidence="6">
    <location>
        <begin position="260"/>
        <end position="279"/>
    </location>
</feature>
<evidence type="ECO:0000256" key="3">
    <source>
        <dbReference type="ARBA" id="ARBA00022692"/>
    </source>
</evidence>
<feature type="transmembrane region" description="Helical" evidence="6">
    <location>
        <begin position="227"/>
        <end position="248"/>
    </location>
</feature>
<keyword evidence="8" id="KW-1185">Reference proteome</keyword>
<dbReference type="InterPro" id="IPR011701">
    <property type="entry name" value="MFS"/>
</dbReference>
<gene>
    <name evidence="7" type="ORF">HT102_10375</name>
</gene>
<evidence type="ECO:0000256" key="2">
    <source>
        <dbReference type="ARBA" id="ARBA00022475"/>
    </source>
</evidence>
<dbReference type="Gene3D" id="1.20.1250.20">
    <property type="entry name" value="MFS general substrate transporter like domains"/>
    <property type="match status" value="1"/>
</dbReference>
<evidence type="ECO:0000256" key="5">
    <source>
        <dbReference type="ARBA" id="ARBA00023136"/>
    </source>
</evidence>
<protein>
    <submittedName>
        <fullName evidence="7">MFS transporter</fullName>
    </submittedName>
</protein>
<dbReference type="Proteomes" id="UP000642993">
    <property type="component" value="Unassembled WGS sequence"/>
</dbReference>
<dbReference type="PANTHER" id="PTHR23513">
    <property type="entry name" value="INTEGRAL MEMBRANE EFFLUX PROTEIN-RELATED"/>
    <property type="match status" value="1"/>
</dbReference>
<sequence length="427" mass="43580">MARTSRPSLRHGALGNPLFRKLLTAQVLALLGTGLLTIALSLLAVDIAGSSAGAVLGTAFTIKMVAYVGIAPVISALAHHVPRKVLLVSADAIRASVALALPLVDAVWQIYLLILVLQAASATFTPAFQAMLPAVLVDEDEYTQGLSCSRVAYDLESLASPVIAIALLAVYSYESLFLGTAVGFLLSGIIVLWSALPTMPIAPSPAPIAARLVHGSRIMLRGRELRALLALDMVVAAATAVVLVTTVIHVQALTRGTGTGVALALACFGTASVLAAVLVPGVLRRRTDRSVMLGGGLLSVIGLATTTVLVAPSTSVAAATAPGIAWLPLVLAWAMMGAGTSMVLTPAARLLRRGSSPASRPAVFAAQFSLSHACFLITYPLAGWLGLAAGQVAATLVLTLLAAAAAVAAAAAWPPSDHAPRDESRGG</sequence>
<evidence type="ECO:0000256" key="1">
    <source>
        <dbReference type="ARBA" id="ARBA00004651"/>
    </source>
</evidence>
<dbReference type="PANTHER" id="PTHR23513:SF6">
    <property type="entry name" value="MAJOR FACILITATOR SUPERFAMILY ASSOCIATED DOMAIN-CONTAINING PROTEIN"/>
    <property type="match status" value="1"/>
</dbReference>
<feature type="transmembrane region" description="Helical" evidence="6">
    <location>
        <begin position="54"/>
        <end position="78"/>
    </location>
</feature>
<accession>A0A927JD25</accession>